<name>A0A1Z5K1C5_FISSO</name>
<evidence type="ECO:0000256" key="12">
    <source>
        <dbReference type="ARBA" id="ARBA00048202"/>
    </source>
</evidence>
<dbReference type="InterPro" id="IPR034300">
    <property type="entry name" value="PNTB-like"/>
</dbReference>
<dbReference type="CDD" id="cd05304">
    <property type="entry name" value="Rubrum_tdh"/>
    <property type="match status" value="1"/>
</dbReference>
<feature type="transmembrane region" description="Helical" evidence="14">
    <location>
        <begin position="144"/>
        <end position="167"/>
    </location>
</feature>
<dbReference type="SMART" id="SM01002">
    <property type="entry name" value="AlaDh_PNT_C"/>
    <property type="match status" value="1"/>
</dbReference>
<dbReference type="Gene3D" id="3.40.50.1220">
    <property type="entry name" value="TPP-binding domain"/>
    <property type="match status" value="1"/>
</dbReference>
<evidence type="ECO:0000256" key="10">
    <source>
        <dbReference type="ARBA" id="ARBA00023027"/>
    </source>
</evidence>
<dbReference type="OrthoDB" id="37244at2759"/>
<keyword evidence="17" id="KW-0560">Oxidoreductase</keyword>
<feature type="transmembrane region" description="Helical" evidence="14">
    <location>
        <begin position="1021"/>
        <end position="1038"/>
    </location>
</feature>
<dbReference type="PANTHER" id="PTHR10160:SF19">
    <property type="entry name" value="PROTON-TRANSLOCATING NAD(P)(+) TRANSHYDROGENASE"/>
    <property type="match status" value="1"/>
</dbReference>
<feature type="compositionally biased region" description="Polar residues" evidence="13">
    <location>
        <begin position="925"/>
        <end position="940"/>
    </location>
</feature>
<sequence>MSDLRNADDPIWIDKVWLDTIVVAGLTCFILCLMGLSQVPTAKMGILYGIAGMIALIVAYWVDDTYTYDEGTWLIAASMAPGAVAGLISAVVVEMTALPEMVGAYNGFGGLAAAVAGYGLYLDPGATFLVRDGIQVVEQTDEMLIVQAIALWLSIVIGLMTFTGSMVATLKLHGTIASKSVMIPARGLYTAVIFAVMVVFGVLAFAGDQTWNDRQAGIAYLAIVGAAAGLYGYTAVMAIGGGDMPVSISFLNSLSGFSTTATGFMLFNKALVVAGAFVGCSGIILTIIMCKAMNRNVTNVLLGGFGEGSSTEQKGAKSKDDKEGDVTMVEASEVLETLTSAKSVIIVPGYGMAVAKAQHAIAELTTRLRRLGIMVRFAIHPVAGRMPGHMNVLLAEAHVPYDITVSMDQINQDFPSTDVVLILGGNDIVNPAAQTDPDSPIAGMPVLEVWKAKTTIVMKRSLRVGYAGIENPLFLKPNNRMYLGDAKESTEKLVALVGNVNKDAVSDTDGTHLDDEETAVPTLSKQEKEMLQFAEDLPKLREAVFLRVGVIREVDPDEEKVAIVPAGCKDLMKQGIQVYVESGAGEKGQFFDSMYEANGAIVLSSAQQVLDTADILVKIGAPTFHPDLNQHEIDRMSNKTLISFLGPRTEQGKTLMTRAVEHKVNLLAVDAIPRISRAQSLDVLSSQAKVAGYRAVIQAAYQLQKFCNGEITSAGSFEPSKFLVVGAGVAGLAAISTASNLGAHVRAFDTRLETKEQVESLGGHFLVLDFDSESGGDAAGYAKVMSDAFYEKEMALFLQQAKEVDVIITTAAIPGRPAPVLIQAEHVNAMKPGGVIVDLAGGNCALTRPKETYVHNGITIIGSDMTNQAMNWQASTMYSNNIVNLLGMLCKDRQMNWNANDPVIRGMTCVWNGDILFPPPESMTATAAAPQQNSSSTKNIATPEKKKPSQPTFLEHRLWDLASVREFLLVGVLAIFFAVVAAFAPVVFSQQLGYFILAAFLGYYLIENVNSALFSPLMSTSNALSGVVILGGLLMVSVEIGSPTSWLGCISTCVAAINVFGGFAVSYRMLLMFNKEKL</sequence>
<reference evidence="17 18" key="1">
    <citation type="journal article" date="2015" name="Plant Cell">
        <title>Oil accumulation by the oleaginous diatom Fistulifera solaris as revealed by the genome and transcriptome.</title>
        <authorList>
            <person name="Tanaka T."/>
            <person name="Maeda Y."/>
            <person name="Veluchamy A."/>
            <person name="Tanaka M."/>
            <person name="Abida H."/>
            <person name="Marechal E."/>
            <person name="Bowler C."/>
            <person name="Muto M."/>
            <person name="Sunaga Y."/>
            <person name="Tanaka M."/>
            <person name="Yoshino T."/>
            <person name="Taniguchi T."/>
            <person name="Fukuda Y."/>
            <person name="Nemoto M."/>
            <person name="Matsumoto M."/>
            <person name="Wong P.S."/>
            <person name="Aburatani S."/>
            <person name="Fujibuchi W."/>
        </authorList>
    </citation>
    <scope>NUCLEOTIDE SEQUENCE [LARGE SCALE GENOMIC DNA]</scope>
    <source>
        <strain evidence="17 18">JPCC DA0580</strain>
    </source>
</reference>
<feature type="transmembrane region" description="Helical" evidence="14">
    <location>
        <begin position="218"/>
        <end position="239"/>
    </location>
</feature>
<dbReference type="NCBIfam" id="NF006942">
    <property type="entry name" value="PRK09424.1"/>
    <property type="match status" value="1"/>
</dbReference>
<dbReference type="GO" id="GO:0050661">
    <property type="term" value="F:NADP binding"/>
    <property type="evidence" value="ECO:0007669"/>
    <property type="project" value="TreeGrafter"/>
</dbReference>
<evidence type="ECO:0000313" key="17">
    <source>
        <dbReference type="EMBL" id="GAX19811.1"/>
    </source>
</evidence>
<feature type="transmembrane region" description="Helical" evidence="14">
    <location>
        <begin position="74"/>
        <end position="93"/>
    </location>
</feature>
<gene>
    <name evidence="17" type="ORF">FisN_11Lh328</name>
</gene>
<comment type="caution">
    <text evidence="17">The sequence shown here is derived from an EMBL/GenBank/DDBJ whole genome shotgun (WGS) entry which is preliminary data.</text>
</comment>
<evidence type="ECO:0000256" key="8">
    <source>
        <dbReference type="ARBA" id="ARBA00022967"/>
    </source>
</evidence>
<dbReference type="GO" id="GO:0005886">
    <property type="term" value="C:plasma membrane"/>
    <property type="evidence" value="ECO:0007669"/>
    <property type="project" value="UniProtKB-SubCell"/>
</dbReference>
<dbReference type="InterPro" id="IPR029035">
    <property type="entry name" value="DHS-like_NAD/FAD-binding_dom"/>
</dbReference>
<feature type="domain" description="Alanine dehydrogenase/pyridine nucleotide transhydrogenase NAD(H)-binding" evidence="15">
    <location>
        <begin position="703"/>
        <end position="862"/>
    </location>
</feature>
<evidence type="ECO:0000256" key="7">
    <source>
        <dbReference type="ARBA" id="ARBA00022857"/>
    </source>
</evidence>
<feature type="transmembrane region" description="Helical" evidence="14">
    <location>
        <begin position="188"/>
        <end position="206"/>
    </location>
</feature>
<evidence type="ECO:0000256" key="2">
    <source>
        <dbReference type="ARBA" id="ARBA00012943"/>
    </source>
</evidence>
<dbReference type="Pfam" id="PF02233">
    <property type="entry name" value="PNTB"/>
    <property type="match status" value="1"/>
</dbReference>
<dbReference type="FunCoup" id="A0A1Z5K1C5">
    <property type="interactions" value="5"/>
</dbReference>
<evidence type="ECO:0000256" key="13">
    <source>
        <dbReference type="SAM" id="MobiDB-lite"/>
    </source>
</evidence>
<keyword evidence="6" id="KW-0547">Nucleotide-binding</keyword>
<dbReference type="PANTHER" id="PTHR10160">
    <property type="entry name" value="NAD(P) TRANSHYDROGENASE"/>
    <property type="match status" value="1"/>
</dbReference>
<dbReference type="InterPro" id="IPR026255">
    <property type="entry name" value="NADP_transhyd_a"/>
</dbReference>
<keyword evidence="18" id="KW-1185">Reference proteome</keyword>
<dbReference type="GO" id="GO:0006740">
    <property type="term" value="P:NADPH regeneration"/>
    <property type="evidence" value="ECO:0007669"/>
    <property type="project" value="TreeGrafter"/>
</dbReference>
<evidence type="ECO:0000256" key="4">
    <source>
        <dbReference type="ARBA" id="ARBA00022519"/>
    </source>
</evidence>
<dbReference type="FunFam" id="3.40.50.1220:FF:000002">
    <property type="entry name" value="NAD(P) transhydrogenase subunit beta"/>
    <property type="match status" value="1"/>
</dbReference>
<feature type="transmembrane region" description="Helical" evidence="14">
    <location>
        <begin position="105"/>
        <end position="124"/>
    </location>
</feature>
<dbReference type="Gene3D" id="3.40.50.720">
    <property type="entry name" value="NAD(P)-binding Rossmann-like Domain"/>
    <property type="match status" value="2"/>
</dbReference>
<feature type="transmembrane region" description="Helical" evidence="14">
    <location>
        <begin position="45"/>
        <end position="62"/>
    </location>
</feature>
<dbReference type="SUPFAM" id="SSF51735">
    <property type="entry name" value="NAD(P)-binding Rossmann-fold domains"/>
    <property type="match status" value="1"/>
</dbReference>
<comment type="subcellular location">
    <subcellularLocation>
        <location evidence="1">Cell inner membrane</location>
        <topology evidence="1">Multi-pass membrane protein</topology>
    </subcellularLocation>
</comment>
<keyword evidence="10" id="KW-0520">NAD</keyword>
<protein>
    <recommendedName>
        <fullName evidence="2">proton-translocating NAD(P)(+) transhydrogenase</fullName>
        <ecNumber evidence="2">7.1.1.1</ecNumber>
    </recommendedName>
</protein>
<keyword evidence="5 14" id="KW-0812">Transmembrane</keyword>
<dbReference type="EC" id="7.1.1.1" evidence="2"/>
<feature type="transmembrane region" description="Helical" evidence="14">
    <location>
        <begin position="1044"/>
        <end position="1067"/>
    </location>
</feature>
<feature type="transmembrane region" description="Helical" evidence="14">
    <location>
        <begin position="994"/>
        <end position="1014"/>
    </location>
</feature>
<evidence type="ECO:0000256" key="14">
    <source>
        <dbReference type="SAM" id="Phobius"/>
    </source>
</evidence>
<evidence type="ECO:0000256" key="5">
    <source>
        <dbReference type="ARBA" id="ARBA00022692"/>
    </source>
</evidence>
<dbReference type="GO" id="GO:0008750">
    <property type="term" value="F:proton-translocating NAD(P)+ transhydrogenase activity"/>
    <property type="evidence" value="ECO:0007669"/>
    <property type="project" value="UniProtKB-EC"/>
</dbReference>
<evidence type="ECO:0000259" key="16">
    <source>
        <dbReference type="SMART" id="SM01003"/>
    </source>
</evidence>
<dbReference type="EMBL" id="BDSP01000140">
    <property type="protein sequence ID" value="GAX19811.1"/>
    <property type="molecule type" value="Genomic_DNA"/>
</dbReference>
<dbReference type="InterPro" id="IPR024605">
    <property type="entry name" value="NADP_transhyd_a_C"/>
</dbReference>
<dbReference type="Pfam" id="PF05222">
    <property type="entry name" value="AlaDh_PNT_N"/>
    <property type="match status" value="1"/>
</dbReference>
<keyword evidence="11 14" id="KW-0472">Membrane</keyword>
<evidence type="ECO:0000256" key="6">
    <source>
        <dbReference type="ARBA" id="ARBA00022741"/>
    </source>
</evidence>
<evidence type="ECO:0000256" key="1">
    <source>
        <dbReference type="ARBA" id="ARBA00004429"/>
    </source>
</evidence>
<comment type="catalytic activity">
    <reaction evidence="12">
        <text>NAD(+) + NADPH + H(+)(in) = NADH + NADP(+) + H(+)(out)</text>
        <dbReference type="Rhea" id="RHEA:47992"/>
        <dbReference type="ChEBI" id="CHEBI:15378"/>
        <dbReference type="ChEBI" id="CHEBI:57540"/>
        <dbReference type="ChEBI" id="CHEBI:57783"/>
        <dbReference type="ChEBI" id="CHEBI:57945"/>
        <dbReference type="ChEBI" id="CHEBI:58349"/>
        <dbReference type="EC" id="7.1.1.1"/>
    </reaction>
</comment>
<evidence type="ECO:0000259" key="15">
    <source>
        <dbReference type="SMART" id="SM01002"/>
    </source>
</evidence>
<feature type="domain" description="Alanine dehydrogenase/pyridine nucleotide transhydrogenase N-terminal" evidence="16">
    <location>
        <begin position="549"/>
        <end position="691"/>
    </location>
</feature>
<dbReference type="InterPro" id="IPR007698">
    <property type="entry name" value="AlaDH/PNT_NAD(H)-bd"/>
</dbReference>
<dbReference type="AlphaFoldDB" id="A0A1Z5K1C5"/>
<keyword evidence="3" id="KW-1003">Cell membrane</keyword>
<keyword evidence="8" id="KW-1278">Translocase</keyword>
<proteinExistence type="predicted"/>
<evidence type="ECO:0000256" key="3">
    <source>
        <dbReference type="ARBA" id="ARBA00022475"/>
    </source>
</evidence>
<dbReference type="SUPFAM" id="SSF52467">
    <property type="entry name" value="DHS-like NAD/FAD-binding domain"/>
    <property type="match status" value="1"/>
</dbReference>
<feature type="transmembrane region" description="Helical" evidence="14">
    <location>
        <begin position="16"/>
        <end position="36"/>
    </location>
</feature>
<evidence type="ECO:0000256" key="9">
    <source>
        <dbReference type="ARBA" id="ARBA00022989"/>
    </source>
</evidence>
<evidence type="ECO:0000313" key="18">
    <source>
        <dbReference type="Proteomes" id="UP000198406"/>
    </source>
</evidence>
<evidence type="ECO:0000256" key="11">
    <source>
        <dbReference type="ARBA" id="ARBA00023136"/>
    </source>
</evidence>
<dbReference type="SUPFAM" id="SSF52283">
    <property type="entry name" value="Formate/glycerate dehydrogenase catalytic domain-like"/>
    <property type="match status" value="1"/>
</dbReference>
<keyword evidence="9 14" id="KW-1133">Transmembrane helix</keyword>
<keyword evidence="7" id="KW-0521">NADP</keyword>
<feature type="transmembrane region" description="Helical" evidence="14">
    <location>
        <begin position="967"/>
        <end position="988"/>
    </location>
</feature>
<dbReference type="Proteomes" id="UP000198406">
    <property type="component" value="Unassembled WGS sequence"/>
</dbReference>
<dbReference type="GO" id="GO:0016491">
    <property type="term" value="F:oxidoreductase activity"/>
    <property type="evidence" value="ECO:0007669"/>
    <property type="project" value="UniProtKB-KW"/>
</dbReference>
<feature type="region of interest" description="Disordered" evidence="13">
    <location>
        <begin position="925"/>
        <end position="948"/>
    </location>
</feature>
<dbReference type="InParanoid" id="A0A1Z5K1C5"/>
<dbReference type="SMART" id="SM01003">
    <property type="entry name" value="AlaDh_PNT_N"/>
    <property type="match status" value="1"/>
</dbReference>
<organism evidence="17 18">
    <name type="scientific">Fistulifera solaris</name>
    <name type="common">Oleaginous diatom</name>
    <dbReference type="NCBI Taxonomy" id="1519565"/>
    <lineage>
        <taxon>Eukaryota</taxon>
        <taxon>Sar</taxon>
        <taxon>Stramenopiles</taxon>
        <taxon>Ochrophyta</taxon>
        <taxon>Bacillariophyta</taxon>
        <taxon>Bacillariophyceae</taxon>
        <taxon>Bacillariophycidae</taxon>
        <taxon>Naviculales</taxon>
        <taxon>Naviculaceae</taxon>
        <taxon>Fistulifera</taxon>
    </lineage>
</organism>
<dbReference type="InterPro" id="IPR007886">
    <property type="entry name" value="AlaDH/PNT_N"/>
</dbReference>
<dbReference type="Pfam" id="PF01262">
    <property type="entry name" value="AlaDh_PNT_C"/>
    <property type="match status" value="1"/>
</dbReference>
<accession>A0A1Z5K1C5</accession>
<dbReference type="Pfam" id="PF12769">
    <property type="entry name" value="PNTB_4TM"/>
    <property type="match status" value="1"/>
</dbReference>
<feature type="transmembrane region" description="Helical" evidence="14">
    <location>
        <begin position="271"/>
        <end position="290"/>
    </location>
</feature>
<keyword evidence="4" id="KW-0997">Cell inner membrane</keyword>
<dbReference type="InterPro" id="IPR036291">
    <property type="entry name" value="NAD(P)-bd_dom_sf"/>
</dbReference>
<dbReference type="NCBIfam" id="TIGR00561">
    <property type="entry name" value="pntA"/>
    <property type="match status" value="1"/>
</dbReference>